<name>A0ABS5YT03_9ACTN</name>
<keyword evidence="1" id="KW-1133">Transmembrane helix</keyword>
<organism evidence="2 3">
    <name type="scientific">Paractinoplanes bogorensis</name>
    <dbReference type="NCBI Taxonomy" id="1610840"/>
    <lineage>
        <taxon>Bacteria</taxon>
        <taxon>Bacillati</taxon>
        <taxon>Actinomycetota</taxon>
        <taxon>Actinomycetes</taxon>
        <taxon>Micromonosporales</taxon>
        <taxon>Micromonosporaceae</taxon>
        <taxon>Paractinoplanes</taxon>
    </lineage>
</organism>
<dbReference type="RefSeq" id="WP_215788404.1">
    <property type="nucleotide sequence ID" value="NZ_JAHKKG010000005.1"/>
</dbReference>
<sequence>MTVDDSPEVRRRDVVGGLALAAISTGLVLTAVVRNPLVHQFHTGATAGHAWIVAGAVVLVAVGLAAIGRTTVGQWLRRYAAAVALLAPAALIMTGRFDAGWDVDDCGTLVDRNTSTTLAGLARDCAAEAGHRLNHAIIWAAVAVVVMVAWGVRARVVAGRAGPGSRSSR</sequence>
<evidence type="ECO:0000313" key="2">
    <source>
        <dbReference type="EMBL" id="MBU2665175.1"/>
    </source>
</evidence>
<feature type="transmembrane region" description="Helical" evidence="1">
    <location>
        <begin position="79"/>
        <end position="97"/>
    </location>
</feature>
<feature type="transmembrane region" description="Helical" evidence="1">
    <location>
        <begin position="48"/>
        <end position="67"/>
    </location>
</feature>
<keyword evidence="1" id="KW-0812">Transmembrane</keyword>
<keyword evidence="1" id="KW-0472">Membrane</keyword>
<evidence type="ECO:0000313" key="3">
    <source>
        <dbReference type="Proteomes" id="UP001519654"/>
    </source>
</evidence>
<feature type="transmembrane region" description="Helical" evidence="1">
    <location>
        <begin position="14"/>
        <end position="33"/>
    </location>
</feature>
<reference evidence="2 3" key="1">
    <citation type="submission" date="2021-06" db="EMBL/GenBank/DDBJ databases">
        <title>Actinoplanes lichenicola sp. nov., and Actinoplanes ovalisporus sp. nov., isolated from lichen in Thailand.</title>
        <authorList>
            <person name="Saeng-In P."/>
            <person name="Kanchanasin P."/>
            <person name="Yuki M."/>
            <person name="Kudo T."/>
            <person name="Ohkuma M."/>
            <person name="Phongsopitanun W."/>
            <person name="Tanasupawat S."/>
        </authorList>
    </citation>
    <scope>NUCLEOTIDE SEQUENCE [LARGE SCALE GENOMIC DNA]</scope>
    <source>
        <strain evidence="2 3">NBRC 110975</strain>
    </source>
</reference>
<comment type="caution">
    <text evidence="2">The sequence shown here is derived from an EMBL/GenBank/DDBJ whole genome shotgun (WGS) entry which is preliminary data.</text>
</comment>
<proteinExistence type="predicted"/>
<evidence type="ECO:0000256" key="1">
    <source>
        <dbReference type="SAM" id="Phobius"/>
    </source>
</evidence>
<gene>
    <name evidence="2" type="ORF">KOI35_16860</name>
</gene>
<dbReference type="Proteomes" id="UP001519654">
    <property type="component" value="Unassembled WGS sequence"/>
</dbReference>
<protein>
    <recommendedName>
        <fullName evidence="4">Integral membrane protein</fullName>
    </recommendedName>
</protein>
<keyword evidence="3" id="KW-1185">Reference proteome</keyword>
<dbReference type="EMBL" id="JAHKKG010000005">
    <property type="protein sequence ID" value="MBU2665175.1"/>
    <property type="molecule type" value="Genomic_DNA"/>
</dbReference>
<evidence type="ECO:0008006" key="4">
    <source>
        <dbReference type="Google" id="ProtNLM"/>
    </source>
</evidence>
<feature type="transmembrane region" description="Helical" evidence="1">
    <location>
        <begin position="136"/>
        <end position="156"/>
    </location>
</feature>
<accession>A0ABS5YT03</accession>